<dbReference type="InterPro" id="IPR009739">
    <property type="entry name" value="LprI-like_N"/>
</dbReference>
<dbReference type="RefSeq" id="WP_047264305.1">
    <property type="nucleotide sequence ID" value="NZ_CP004021.1"/>
</dbReference>
<evidence type="ECO:0000313" key="4">
    <source>
        <dbReference type="EMBL" id="AKK20300.1"/>
    </source>
</evidence>
<evidence type="ECO:0000313" key="5">
    <source>
        <dbReference type="Proteomes" id="UP000035503"/>
    </source>
</evidence>
<organism evidence="4 5">
    <name type="scientific">Candidatus Liberibacter africanus PTSAPSY</name>
    <dbReference type="NCBI Taxonomy" id="1277257"/>
    <lineage>
        <taxon>Bacteria</taxon>
        <taxon>Pseudomonadati</taxon>
        <taxon>Pseudomonadota</taxon>
        <taxon>Alphaproteobacteria</taxon>
        <taxon>Hyphomicrobiales</taxon>
        <taxon>Rhizobiaceae</taxon>
        <taxon>Liberibacter</taxon>
    </lineage>
</organism>
<dbReference type="PATRIC" id="fig|1277257.4.peg.722"/>
<dbReference type="Proteomes" id="UP000035503">
    <property type="component" value="Chromosome"/>
</dbReference>
<evidence type="ECO:0000256" key="1">
    <source>
        <dbReference type="SAM" id="Coils"/>
    </source>
</evidence>
<accession>A0A0G3I4V3</accession>
<dbReference type="AlphaFoldDB" id="A0A0G3I4V3"/>
<protein>
    <recommendedName>
        <fullName evidence="3">Lysozyme inhibitor LprI-like N-terminal domain-containing protein</fullName>
    </recommendedName>
</protein>
<evidence type="ECO:0000259" key="3">
    <source>
        <dbReference type="Pfam" id="PF07007"/>
    </source>
</evidence>
<evidence type="ECO:0000256" key="2">
    <source>
        <dbReference type="SAM" id="SignalP"/>
    </source>
</evidence>
<keyword evidence="1" id="KW-0175">Coiled coil</keyword>
<dbReference type="Gene3D" id="1.20.1270.180">
    <property type="match status" value="1"/>
</dbReference>
<keyword evidence="5" id="KW-1185">Reference proteome</keyword>
<sequence>MFKKNIFLLTIIIALQSMALTDETYLDQNNMNDNETKTLQSVQEELNETYKKVLNKIEGHQKQLFEKSHDSWEKYRDSECDFTSSGLEGGSAKTMIYTNCLQDHTIQRNEKLTSYLTCPEGDLSCPFINNE</sequence>
<dbReference type="KEGG" id="lau:G293_03360"/>
<feature type="domain" description="Lysozyme inhibitor LprI-like N-terminal" evidence="3">
    <location>
        <begin position="28"/>
        <end position="112"/>
    </location>
</feature>
<reference evidence="4 5" key="1">
    <citation type="journal article" date="2015" name="Genome Announc.">
        <title>Complete Genome Sequence of 'Candidatus Liberibacter africanus,' a Bacterium Associated with Citrus Huanglongbing.</title>
        <authorList>
            <person name="Lin H."/>
            <person name="Pietersen G."/>
            <person name="Han C."/>
            <person name="Read D.A."/>
            <person name="Lou B."/>
            <person name="Gupta G."/>
            <person name="Civerolo E.L."/>
        </authorList>
    </citation>
    <scope>NUCLEOTIDE SEQUENCE [LARGE SCALE GENOMIC DNA]</scope>
    <source>
        <strain evidence="4 5">PTSAPSY</strain>
    </source>
</reference>
<keyword evidence="2" id="KW-0732">Signal</keyword>
<dbReference type="OrthoDB" id="7340239at2"/>
<name>A0A0G3I4V3_LIBAF</name>
<feature type="signal peptide" evidence="2">
    <location>
        <begin position="1"/>
        <end position="19"/>
    </location>
</feature>
<feature type="chain" id="PRO_5002555496" description="Lysozyme inhibitor LprI-like N-terminal domain-containing protein" evidence="2">
    <location>
        <begin position="20"/>
        <end position="131"/>
    </location>
</feature>
<dbReference type="Pfam" id="PF07007">
    <property type="entry name" value="LprI"/>
    <property type="match status" value="1"/>
</dbReference>
<feature type="coiled-coil region" evidence="1">
    <location>
        <begin position="32"/>
        <end position="63"/>
    </location>
</feature>
<gene>
    <name evidence="4" type="ORF">G293_03360</name>
</gene>
<proteinExistence type="predicted"/>
<dbReference type="EMBL" id="CP004021">
    <property type="protein sequence ID" value="AKK20300.1"/>
    <property type="molecule type" value="Genomic_DNA"/>
</dbReference>